<comment type="caution">
    <text evidence="1">The sequence shown here is derived from an EMBL/GenBank/DDBJ whole genome shotgun (WGS) entry which is preliminary data.</text>
</comment>
<reference evidence="2" key="1">
    <citation type="journal article" date="2020" name="Nat. Commun.">
        <title>Genome sequence of the cluster root forming white lupin.</title>
        <authorList>
            <person name="Hufnagel B."/>
            <person name="Marques A."/>
            <person name="Soriano A."/>
            <person name="Marques L."/>
            <person name="Divol F."/>
            <person name="Doumas P."/>
            <person name="Sallet E."/>
            <person name="Mancinotti D."/>
            <person name="Carrere S."/>
            <person name="Marande W."/>
            <person name="Arribat S."/>
            <person name="Keller J."/>
            <person name="Huneau C."/>
            <person name="Blein T."/>
            <person name="Aime D."/>
            <person name="Laguerre M."/>
            <person name="Taylor J."/>
            <person name="Schubert V."/>
            <person name="Nelson M."/>
            <person name="Geu-Flores F."/>
            <person name="Crespi M."/>
            <person name="Gallardo-Guerrero K."/>
            <person name="Delaux P.-M."/>
            <person name="Salse J."/>
            <person name="Berges H."/>
            <person name="Guyot R."/>
            <person name="Gouzy J."/>
            <person name="Peret B."/>
        </authorList>
    </citation>
    <scope>NUCLEOTIDE SEQUENCE [LARGE SCALE GENOMIC DNA]</scope>
    <source>
        <strain evidence="2">cv. Amiga</strain>
    </source>
</reference>
<gene>
    <name evidence="1" type="ORF">Lalb_Chr10g0098741</name>
</gene>
<organism evidence="1 2">
    <name type="scientific">Lupinus albus</name>
    <name type="common">White lupine</name>
    <name type="synonym">Lupinus termis</name>
    <dbReference type="NCBI Taxonomy" id="3870"/>
    <lineage>
        <taxon>Eukaryota</taxon>
        <taxon>Viridiplantae</taxon>
        <taxon>Streptophyta</taxon>
        <taxon>Embryophyta</taxon>
        <taxon>Tracheophyta</taxon>
        <taxon>Spermatophyta</taxon>
        <taxon>Magnoliopsida</taxon>
        <taxon>eudicotyledons</taxon>
        <taxon>Gunneridae</taxon>
        <taxon>Pentapetalae</taxon>
        <taxon>rosids</taxon>
        <taxon>fabids</taxon>
        <taxon>Fabales</taxon>
        <taxon>Fabaceae</taxon>
        <taxon>Papilionoideae</taxon>
        <taxon>50 kb inversion clade</taxon>
        <taxon>genistoids sensu lato</taxon>
        <taxon>core genistoids</taxon>
        <taxon>Genisteae</taxon>
        <taxon>Lupinus</taxon>
    </lineage>
</organism>
<evidence type="ECO:0000313" key="1">
    <source>
        <dbReference type="EMBL" id="KAE9605570.1"/>
    </source>
</evidence>
<protein>
    <submittedName>
        <fullName evidence="1">Uncharacterized protein</fullName>
    </submittedName>
</protein>
<dbReference type="AlphaFoldDB" id="A0A6A4PVQ4"/>
<accession>A0A6A4PVQ4</accession>
<keyword evidence="2" id="KW-1185">Reference proteome</keyword>
<sequence length="75" mass="8639">MASSVTITNPIHLSLQRPQISSLFLSPKRVSTSYAFFKSRPLQHEVKESFLVLPKKHIVPVNSNLNMFGFRLWKL</sequence>
<evidence type="ECO:0000313" key="2">
    <source>
        <dbReference type="Proteomes" id="UP000447434"/>
    </source>
</evidence>
<name>A0A6A4PVQ4_LUPAL</name>
<proteinExistence type="predicted"/>
<dbReference type="EMBL" id="WOCE01000010">
    <property type="protein sequence ID" value="KAE9605570.1"/>
    <property type="molecule type" value="Genomic_DNA"/>
</dbReference>
<dbReference type="Proteomes" id="UP000447434">
    <property type="component" value="Chromosome 10"/>
</dbReference>